<dbReference type="Proteomes" id="UP001489897">
    <property type="component" value="Unassembled WGS sequence"/>
</dbReference>
<dbReference type="InterPro" id="IPR006913">
    <property type="entry name" value="CENP-V/GFA"/>
</dbReference>
<sequence length="142" mass="15458">MTMSLRVTCLCGKITVNLHGSPAARANCHCSSCRTFYGTSMFSATAWAADAVSVDDGAGRTFKHPEKQLTKTFCDVCGEVMFGTNRLGMRVVPNALVARATDGKLDAALAPTMHLFYRQRVVDVSDDLPKYLDGWDGPTYAR</sequence>
<evidence type="ECO:0000259" key="5">
    <source>
        <dbReference type="PROSITE" id="PS51891"/>
    </source>
</evidence>
<keyword evidence="3" id="KW-0862">Zinc</keyword>
<proteinExistence type="inferred from homology"/>
<dbReference type="PANTHER" id="PTHR33337">
    <property type="entry name" value="GFA DOMAIN-CONTAINING PROTEIN"/>
    <property type="match status" value="1"/>
</dbReference>
<keyword evidence="4" id="KW-0456">Lyase</keyword>
<evidence type="ECO:0000256" key="1">
    <source>
        <dbReference type="ARBA" id="ARBA00005495"/>
    </source>
</evidence>
<name>A0ABU9RUW6_9BURK</name>
<dbReference type="SUPFAM" id="SSF51316">
    <property type="entry name" value="Mss4-like"/>
    <property type="match status" value="1"/>
</dbReference>
<protein>
    <submittedName>
        <fullName evidence="6">GFA family protein</fullName>
    </submittedName>
</protein>
<dbReference type="EMBL" id="JAYMRV010000006">
    <property type="protein sequence ID" value="MEM5423323.1"/>
    <property type="molecule type" value="Genomic_DNA"/>
</dbReference>
<evidence type="ECO:0000256" key="4">
    <source>
        <dbReference type="ARBA" id="ARBA00023239"/>
    </source>
</evidence>
<evidence type="ECO:0000256" key="2">
    <source>
        <dbReference type="ARBA" id="ARBA00022723"/>
    </source>
</evidence>
<dbReference type="PROSITE" id="PS51891">
    <property type="entry name" value="CENP_V_GFA"/>
    <property type="match status" value="1"/>
</dbReference>
<evidence type="ECO:0000313" key="6">
    <source>
        <dbReference type="EMBL" id="MEM5423323.1"/>
    </source>
</evidence>
<keyword evidence="2" id="KW-0479">Metal-binding</keyword>
<comment type="caution">
    <text evidence="6">The sequence shown here is derived from an EMBL/GenBank/DDBJ whole genome shotgun (WGS) entry which is preliminary data.</text>
</comment>
<accession>A0ABU9RUW6</accession>
<dbReference type="RefSeq" id="WP_342948351.1">
    <property type="nucleotide sequence ID" value="NZ_JAYMRV010000006.1"/>
</dbReference>
<dbReference type="InterPro" id="IPR011057">
    <property type="entry name" value="Mss4-like_sf"/>
</dbReference>
<gene>
    <name evidence="6" type="ORF">VSR73_19900</name>
</gene>
<comment type="similarity">
    <text evidence="1">Belongs to the Gfa family.</text>
</comment>
<organism evidence="6 7">
    <name type="scientific">Paraburkholderia ferrariae</name>
    <dbReference type="NCBI Taxonomy" id="386056"/>
    <lineage>
        <taxon>Bacteria</taxon>
        <taxon>Pseudomonadati</taxon>
        <taxon>Pseudomonadota</taxon>
        <taxon>Betaproteobacteria</taxon>
        <taxon>Burkholderiales</taxon>
        <taxon>Burkholderiaceae</taxon>
        <taxon>Paraburkholderia</taxon>
    </lineage>
</organism>
<dbReference type="Gene3D" id="3.90.1590.10">
    <property type="entry name" value="glutathione-dependent formaldehyde- activating enzyme (gfa)"/>
    <property type="match status" value="1"/>
</dbReference>
<keyword evidence="7" id="KW-1185">Reference proteome</keyword>
<dbReference type="PANTHER" id="PTHR33337:SF40">
    <property type="entry name" value="CENP-V_GFA DOMAIN-CONTAINING PROTEIN-RELATED"/>
    <property type="match status" value="1"/>
</dbReference>
<evidence type="ECO:0000313" key="7">
    <source>
        <dbReference type="Proteomes" id="UP001489897"/>
    </source>
</evidence>
<reference evidence="6 7" key="1">
    <citation type="submission" date="2024-01" db="EMBL/GenBank/DDBJ databases">
        <title>The diversity of rhizobia nodulating Mimosa spp. in eleven states of Brazil covering several biomes is determined by host plant, location, and edaphic factors.</title>
        <authorList>
            <person name="Rouws L."/>
            <person name="Barauna A."/>
            <person name="Beukes C."/>
            <person name="De Faria S.M."/>
            <person name="Gross E."/>
            <person name="Dos Reis Junior F.B."/>
            <person name="Simon M."/>
            <person name="Maluk M."/>
            <person name="Odee D.W."/>
            <person name="Kenicer G."/>
            <person name="Young J.P.W."/>
            <person name="Reis V.M."/>
            <person name="Zilli J."/>
            <person name="James E.K."/>
        </authorList>
    </citation>
    <scope>NUCLEOTIDE SEQUENCE [LARGE SCALE GENOMIC DNA]</scope>
    <source>
        <strain evidence="6 7">JPY167</strain>
    </source>
</reference>
<dbReference type="Pfam" id="PF04828">
    <property type="entry name" value="GFA"/>
    <property type="match status" value="1"/>
</dbReference>
<evidence type="ECO:0000256" key="3">
    <source>
        <dbReference type="ARBA" id="ARBA00022833"/>
    </source>
</evidence>
<feature type="domain" description="CENP-V/GFA" evidence="5">
    <location>
        <begin position="5"/>
        <end position="118"/>
    </location>
</feature>